<evidence type="ECO:0008006" key="4">
    <source>
        <dbReference type="Google" id="ProtNLM"/>
    </source>
</evidence>
<evidence type="ECO:0000313" key="3">
    <source>
        <dbReference type="Proteomes" id="UP001309876"/>
    </source>
</evidence>
<dbReference type="InterPro" id="IPR053710">
    <property type="entry name" value="Arylamine_NAT_domain_sf"/>
</dbReference>
<proteinExistence type="inferred from homology"/>
<dbReference type="PANTHER" id="PTHR11786:SF0">
    <property type="entry name" value="ARYLAMINE N-ACETYLTRANSFERASE 4-RELATED"/>
    <property type="match status" value="1"/>
</dbReference>
<accession>A0AAN7Y7U5</accession>
<dbReference type="PANTHER" id="PTHR11786">
    <property type="entry name" value="N-HYDROXYARYLAMINE O-ACETYLTRANSFERASE"/>
    <property type="match status" value="1"/>
</dbReference>
<organism evidence="2 3">
    <name type="scientific">Lithohypha guttulata</name>
    <dbReference type="NCBI Taxonomy" id="1690604"/>
    <lineage>
        <taxon>Eukaryota</taxon>
        <taxon>Fungi</taxon>
        <taxon>Dikarya</taxon>
        <taxon>Ascomycota</taxon>
        <taxon>Pezizomycotina</taxon>
        <taxon>Eurotiomycetes</taxon>
        <taxon>Chaetothyriomycetidae</taxon>
        <taxon>Chaetothyriales</taxon>
        <taxon>Trichomeriaceae</taxon>
        <taxon>Lithohypha</taxon>
    </lineage>
</organism>
<dbReference type="SUPFAM" id="SSF54001">
    <property type="entry name" value="Cysteine proteinases"/>
    <property type="match status" value="1"/>
</dbReference>
<gene>
    <name evidence="2" type="ORF">LTR05_002141</name>
</gene>
<dbReference type="InterPro" id="IPR038765">
    <property type="entry name" value="Papain-like_cys_pep_sf"/>
</dbReference>
<dbReference type="Pfam" id="PF00797">
    <property type="entry name" value="Acetyltransf_2"/>
    <property type="match status" value="1"/>
</dbReference>
<comment type="similarity">
    <text evidence="1">Belongs to the arylamine N-acetyltransferase family.</text>
</comment>
<dbReference type="AlphaFoldDB" id="A0AAN7Y7U5"/>
<dbReference type="Proteomes" id="UP001309876">
    <property type="component" value="Unassembled WGS sequence"/>
</dbReference>
<protein>
    <recommendedName>
        <fullName evidence="4">Arylamine N-acetyltransferase</fullName>
    </recommendedName>
</protein>
<keyword evidence="3" id="KW-1185">Reference proteome</keyword>
<evidence type="ECO:0000313" key="2">
    <source>
        <dbReference type="EMBL" id="KAK5087925.1"/>
    </source>
</evidence>
<dbReference type="InterPro" id="IPR001447">
    <property type="entry name" value="Arylamine_N-AcTrfase"/>
</dbReference>
<dbReference type="GO" id="GO:0016407">
    <property type="term" value="F:acetyltransferase activity"/>
    <property type="evidence" value="ECO:0007669"/>
    <property type="project" value="InterPro"/>
</dbReference>
<evidence type="ECO:0000256" key="1">
    <source>
        <dbReference type="ARBA" id="ARBA00006547"/>
    </source>
</evidence>
<sequence length="337" mass="38078">MPLKPSERPCYTQDQLEQYFRHIQLPQADYTSRDELQSHTPDAKLSFLAQLTRHQLCKVPFENLDLHYATVKGVSLDSDHLFHKVVERNAGRGGYCMQNNSFYGTVLRSLGYNVMSAGARVSKALDEMTAGKDPTGDPAFGGYGHQVNIITIDNKKYFVDVGFGSMGPTKPVPLVDGYTTMHAGTEDNVASTLRLTRGFAANNTSRNPEQELWIYSVKFSHADDDSRPWVPCYCFSETEFFPADFNVMNHWVTTNRASIFVQMIICMKFIMSDDGQTLIGDITLNNAEIKERRFGRSTKLMDIKSEEHRIEALEKYFGIKLSAPERAGIIGFPTEIR</sequence>
<comment type="caution">
    <text evidence="2">The sequence shown here is derived from an EMBL/GenBank/DDBJ whole genome shotgun (WGS) entry which is preliminary data.</text>
</comment>
<dbReference type="Gene3D" id="3.30.2140.20">
    <property type="match status" value="1"/>
</dbReference>
<name>A0AAN7Y7U5_9EURO</name>
<dbReference type="EMBL" id="JAVRRJ010000002">
    <property type="protein sequence ID" value="KAK5087925.1"/>
    <property type="molecule type" value="Genomic_DNA"/>
</dbReference>
<reference evidence="2 3" key="1">
    <citation type="submission" date="2023-08" db="EMBL/GenBank/DDBJ databases">
        <title>Black Yeasts Isolated from many extreme environments.</title>
        <authorList>
            <person name="Coleine C."/>
            <person name="Stajich J.E."/>
            <person name="Selbmann L."/>
        </authorList>
    </citation>
    <scope>NUCLEOTIDE SEQUENCE [LARGE SCALE GENOMIC DNA]</scope>
    <source>
        <strain evidence="2 3">CCFEE 5910</strain>
    </source>
</reference>